<dbReference type="InterPro" id="IPR036928">
    <property type="entry name" value="AS_sf"/>
</dbReference>
<proteinExistence type="inferred from homology"/>
<protein>
    <submittedName>
        <fullName evidence="3">Amidase</fullName>
    </submittedName>
</protein>
<organism evidence="3 4">
    <name type="scientific">Herbaspirillum robiniae</name>
    <dbReference type="NCBI Taxonomy" id="2014887"/>
    <lineage>
        <taxon>Bacteria</taxon>
        <taxon>Pseudomonadati</taxon>
        <taxon>Pseudomonadota</taxon>
        <taxon>Betaproteobacteria</taxon>
        <taxon>Burkholderiales</taxon>
        <taxon>Oxalobacteraceae</taxon>
        <taxon>Herbaspirillum</taxon>
    </lineage>
</organism>
<evidence type="ECO:0000259" key="2">
    <source>
        <dbReference type="Pfam" id="PF01425"/>
    </source>
</evidence>
<sequence>MSSSQTDTPAVSPLAAAIAAADRIDGSLKAFIHRPSSYAAPAGGDGPLAGIPVAVKDLIDTADMPTCYGSRVFEGHRPQQDAWIVARLRAAGAVIFGKTVTTEFAWRDPGATVNPWNPAHTPGGSSSGSAAAVGAGIVDIALGTQTVGSIIRPASYCGACGYKPTYGLIPTEGAHELAGSLDHLGFITSSVYWAAVAHAVIARDGKLAPPASPQAFAAGVKPRKLGVYRSSKWSGVQPEVQQNFDGVLRRLEAQGVQCVPVELGADIAELHELTNGILAYEARAAIAADIAGKEALAGPNIRDLIALGAGISQQQHAAMLARLAALRVARDTAFGELDAILTITSPTTALPGFEKTGDAIFCSPATLLGLPAVTVPSGFSADFLPFGLQMIGRGDQDQALLQTAQWVSTILPRSRPAPLG</sequence>
<comment type="caution">
    <text evidence="3">The sequence shown here is derived from an EMBL/GenBank/DDBJ whole genome shotgun (WGS) entry which is preliminary data.</text>
</comment>
<gene>
    <name evidence="3" type="ORF">CEJ42_07735</name>
</gene>
<dbReference type="InterPro" id="IPR000120">
    <property type="entry name" value="Amidase"/>
</dbReference>
<dbReference type="SUPFAM" id="SSF75304">
    <property type="entry name" value="Amidase signature (AS) enzymes"/>
    <property type="match status" value="1"/>
</dbReference>
<evidence type="ECO:0000256" key="1">
    <source>
        <dbReference type="ARBA" id="ARBA00009199"/>
    </source>
</evidence>
<feature type="domain" description="Amidase" evidence="2">
    <location>
        <begin position="42"/>
        <end position="401"/>
    </location>
</feature>
<dbReference type="PANTHER" id="PTHR11895:SF7">
    <property type="entry name" value="GLUTAMYL-TRNA(GLN) AMIDOTRANSFERASE SUBUNIT A, MITOCHONDRIAL"/>
    <property type="match status" value="1"/>
</dbReference>
<dbReference type="EMBL" id="NJGU01000004">
    <property type="protein sequence ID" value="OWY29741.1"/>
    <property type="molecule type" value="Genomic_DNA"/>
</dbReference>
<dbReference type="Proteomes" id="UP000197596">
    <property type="component" value="Unassembled WGS sequence"/>
</dbReference>
<comment type="similarity">
    <text evidence="1">Belongs to the amidase family.</text>
</comment>
<accession>A0A2D0B6I1</accession>
<dbReference type="GO" id="GO:0003824">
    <property type="term" value="F:catalytic activity"/>
    <property type="evidence" value="ECO:0007669"/>
    <property type="project" value="InterPro"/>
</dbReference>
<reference evidence="3 4" key="1">
    <citation type="submission" date="2017-06" db="EMBL/GenBank/DDBJ databases">
        <title>Herbaspirillum phytohormonus sp. nov., isolated from the root nodule of Robinia pseudoacacia in lead-zinc mine.</title>
        <authorList>
            <person name="Fan M."/>
            <person name="Lin Y."/>
        </authorList>
    </citation>
    <scope>NUCLEOTIDE SEQUENCE [LARGE SCALE GENOMIC DNA]</scope>
    <source>
        <strain evidence="3 4">HZ10</strain>
    </source>
</reference>
<evidence type="ECO:0000313" key="4">
    <source>
        <dbReference type="Proteomes" id="UP000197596"/>
    </source>
</evidence>
<dbReference type="RefSeq" id="WP_088750532.1">
    <property type="nucleotide sequence ID" value="NZ_NJGU01000004.1"/>
</dbReference>
<name>A0A2D0B6I1_9BURK</name>
<dbReference type="PANTHER" id="PTHR11895">
    <property type="entry name" value="TRANSAMIDASE"/>
    <property type="match status" value="1"/>
</dbReference>
<dbReference type="AlphaFoldDB" id="A0A2D0B6I1"/>
<evidence type="ECO:0000313" key="3">
    <source>
        <dbReference type="EMBL" id="OWY29741.1"/>
    </source>
</evidence>
<dbReference type="Pfam" id="PF01425">
    <property type="entry name" value="Amidase"/>
    <property type="match status" value="1"/>
</dbReference>
<dbReference type="InterPro" id="IPR023631">
    <property type="entry name" value="Amidase_dom"/>
</dbReference>
<dbReference type="Gene3D" id="3.90.1300.10">
    <property type="entry name" value="Amidase signature (AS) domain"/>
    <property type="match status" value="1"/>
</dbReference>